<accession>A0A3D8K559</accession>
<dbReference type="GO" id="GO:1990573">
    <property type="term" value="P:potassium ion import across plasma membrane"/>
    <property type="evidence" value="ECO:0007669"/>
    <property type="project" value="TreeGrafter"/>
</dbReference>
<dbReference type="InterPro" id="IPR041647">
    <property type="entry name" value="IRK_C"/>
</dbReference>
<comment type="caution">
    <text evidence="15">The sequence shown here is derived from an EMBL/GenBank/DDBJ whole genome shotgun (WGS) entry which is preliminary data.</text>
</comment>
<evidence type="ECO:0000256" key="10">
    <source>
        <dbReference type="ARBA" id="ARBA00023303"/>
    </source>
</evidence>
<sequence>MATDTHNETPPDTPARETGATGATSSPRRVPRSPHNRQVPKRRAAGGQGGRILRTGAGNIVTHGMPDRTRLDLYHRALTARWPMFFAALAGFFVLLNAFFAVLYSFGHAPIANQTPDGFLGAFFFSVETLATVGYGDMHPQTIYAHTIATLEIFTGMSSIALATGLIFVRFSRPRARIIFARYAVIRTLDGRPTLMLRAANARQNVILEAKARLRLMRHETKPEGYSLWRIHDLELMREQHPIFLLGWNLMHVIDEGSPLYGETAESLAACEASLMLMIEGADETTTQTMYGRHTWAHDEIRWQHRFVDLLHDDEEGITHIDYTKFDDVVPIGESDGMSSAELN</sequence>
<evidence type="ECO:0000256" key="2">
    <source>
        <dbReference type="ARBA" id="ARBA00022448"/>
    </source>
</evidence>
<feature type="transmembrane region" description="Helical" evidence="12">
    <location>
        <begin position="148"/>
        <end position="169"/>
    </location>
</feature>
<comment type="subcellular location">
    <subcellularLocation>
        <location evidence="1">Membrane</location>
        <topology evidence="1">Multi-pass membrane protein</topology>
    </subcellularLocation>
</comment>
<dbReference type="InterPro" id="IPR014756">
    <property type="entry name" value="Ig_E-set"/>
</dbReference>
<dbReference type="PANTHER" id="PTHR11767:SF102">
    <property type="entry name" value="INWARDLY RECTIFYING POTASSIUM CHANNEL 1, ISOFORM F"/>
    <property type="match status" value="1"/>
</dbReference>
<dbReference type="RefSeq" id="WP_115532684.1">
    <property type="nucleotide sequence ID" value="NZ_QRGA01000003.1"/>
</dbReference>
<evidence type="ECO:0000259" key="13">
    <source>
        <dbReference type="Pfam" id="PF07885"/>
    </source>
</evidence>
<evidence type="ECO:0000259" key="14">
    <source>
        <dbReference type="Pfam" id="PF17655"/>
    </source>
</evidence>
<dbReference type="GO" id="GO:0034702">
    <property type="term" value="C:monoatomic ion channel complex"/>
    <property type="evidence" value="ECO:0007669"/>
    <property type="project" value="UniProtKB-KW"/>
</dbReference>
<dbReference type="InterPro" id="IPR013099">
    <property type="entry name" value="K_chnl_dom"/>
</dbReference>
<organism evidence="15 16">
    <name type="scientific">Trinickia dinghuensis</name>
    <dbReference type="NCBI Taxonomy" id="2291023"/>
    <lineage>
        <taxon>Bacteria</taxon>
        <taxon>Pseudomonadati</taxon>
        <taxon>Pseudomonadota</taxon>
        <taxon>Betaproteobacteria</taxon>
        <taxon>Burkholderiales</taxon>
        <taxon>Burkholderiaceae</taxon>
        <taxon>Trinickia</taxon>
    </lineage>
</organism>
<keyword evidence="6" id="KW-0630">Potassium</keyword>
<evidence type="ECO:0000256" key="3">
    <source>
        <dbReference type="ARBA" id="ARBA00022538"/>
    </source>
</evidence>
<dbReference type="PRINTS" id="PR01320">
    <property type="entry name" value="KIRCHANNEL"/>
</dbReference>
<feature type="transmembrane region" description="Helical" evidence="12">
    <location>
        <begin position="82"/>
        <end position="106"/>
    </location>
</feature>
<feature type="domain" description="Inward rectifier potassium channel C-terminal" evidence="14">
    <location>
        <begin position="178"/>
        <end position="333"/>
    </location>
</feature>
<keyword evidence="8" id="KW-0406">Ion transport</keyword>
<dbReference type="GO" id="GO:0005886">
    <property type="term" value="C:plasma membrane"/>
    <property type="evidence" value="ECO:0007669"/>
    <property type="project" value="TreeGrafter"/>
</dbReference>
<dbReference type="SUPFAM" id="SSF81296">
    <property type="entry name" value="E set domains"/>
    <property type="match status" value="1"/>
</dbReference>
<dbReference type="EMBL" id="QRGA01000003">
    <property type="protein sequence ID" value="RDV00017.1"/>
    <property type="molecule type" value="Genomic_DNA"/>
</dbReference>
<dbReference type="InterPro" id="IPR016449">
    <property type="entry name" value="K_chnl_inward-rec_Kir"/>
</dbReference>
<feature type="domain" description="Potassium channel" evidence="13">
    <location>
        <begin position="93"/>
        <end position="170"/>
    </location>
</feature>
<evidence type="ECO:0000256" key="6">
    <source>
        <dbReference type="ARBA" id="ARBA00022958"/>
    </source>
</evidence>
<proteinExistence type="predicted"/>
<dbReference type="GO" id="GO:0034765">
    <property type="term" value="P:regulation of monoatomic ion transmembrane transport"/>
    <property type="evidence" value="ECO:0007669"/>
    <property type="project" value="TreeGrafter"/>
</dbReference>
<evidence type="ECO:0000313" key="16">
    <source>
        <dbReference type="Proteomes" id="UP000256838"/>
    </source>
</evidence>
<feature type="compositionally biased region" description="Basic residues" evidence="11">
    <location>
        <begin position="29"/>
        <end position="44"/>
    </location>
</feature>
<dbReference type="AlphaFoldDB" id="A0A3D8K559"/>
<keyword evidence="2" id="KW-0813">Transport</keyword>
<protein>
    <submittedName>
        <fullName evidence="15">Inward rectifier potassium channel</fullName>
    </submittedName>
</protein>
<keyword evidence="3" id="KW-0633">Potassium transport</keyword>
<dbReference type="Pfam" id="PF17655">
    <property type="entry name" value="IRK_C"/>
    <property type="match status" value="1"/>
</dbReference>
<evidence type="ECO:0000256" key="1">
    <source>
        <dbReference type="ARBA" id="ARBA00004141"/>
    </source>
</evidence>
<evidence type="ECO:0000256" key="4">
    <source>
        <dbReference type="ARBA" id="ARBA00022692"/>
    </source>
</evidence>
<dbReference type="Pfam" id="PF07885">
    <property type="entry name" value="Ion_trans_2"/>
    <property type="match status" value="1"/>
</dbReference>
<dbReference type="Proteomes" id="UP000256838">
    <property type="component" value="Unassembled WGS sequence"/>
</dbReference>
<dbReference type="InterPro" id="IPR013518">
    <property type="entry name" value="K_chnl_inward-rec_Kir_cyto"/>
</dbReference>
<gene>
    <name evidence="15" type="ORF">DWV00_06440</name>
</gene>
<dbReference type="Gene3D" id="2.60.40.1400">
    <property type="entry name" value="G protein-activated inward rectifier potassium channel 1"/>
    <property type="match status" value="1"/>
</dbReference>
<dbReference type="Gene3D" id="1.10.287.70">
    <property type="match status" value="1"/>
</dbReference>
<dbReference type="OrthoDB" id="9799090at2"/>
<evidence type="ECO:0000256" key="9">
    <source>
        <dbReference type="ARBA" id="ARBA00023136"/>
    </source>
</evidence>
<evidence type="ECO:0000256" key="5">
    <source>
        <dbReference type="ARBA" id="ARBA00022882"/>
    </source>
</evidence>
<dbReference type="GO" id="GO:0005242">
    <property type="term" value="F:inward rectifier potassium channel activity"/>
    <property type="evidence" value="ECO:0007669"/>
    <property type="project" value="InterPro"/>
</dbReference>
<keyword evidence="4 12" id="KW-0812">Transmembrane</keyword>
<dbReference type="SUPFAM" id="SSF81324">
    <property type="entry name" value="Voltage-gated potassium channels"/>
    <property type="match status" value="1"/>
</dbReference>
<keyword evidence="10 15" id="KW-0407">Ion channel</keyword>
<dbReference type="PANTHER" id="PTHR11767">
    <property type="entry name" value="INWARD RECTIFIER POTASSIUM CHANNEL"/>
    <property type="match status" value="1"/>
</dbReference>
<keyword evidence="16" id="KW-1185">Reference proteome</keyword>
<name>A0A3D8K559_9BURK</name>
<keyword evidence="9 12" id="KW-0472">Membrane</keyword>
<evidence type="ECO:0000256" key="11">
    <source>
        <dbReference type="SAM" id="MobiDB-lite"/>
    </source>
</evidence>
<feature type="region of interest" description="Disordered" evidence="11">
    <location>
        <begin position="1"/>
        <end position="59"/>
    </location>
</feature>
<evidence type="ECO:0000256" key="12">
    <source>
        <dbReference type="SAM" id="Phobius"/>
    </source>
</evidence>
<evidence type="ECO:0000313" key="15">
    <source>
        <dbReference type="EMBL" id="RDV00017.1"/>
    </source>
</evidence>
<evidence type="ECO:0000256" key="8">
    <source>
        <dbReference type="ARBA" id="ARBA00023065"/>
    </source>
</evidence>
<keyword evidence="5" id="KW-0851">Voltage-gated channel</keyword>
<keyword evidence="7 12" id="KW-1133">Transmembrane helix</keyword>
<reference evidence="15 16" key="1">
    <citation type="submission" date="2018-08" db="EMBL/GenBank/DDBJ databases">
        <title>Paraburkholderia sp. DHOM06 isolated from forest soil.</title>
        <authorList>
            <person name="Gao Z.-H."/>
            <person name="Qiu L.-H."/>
        </authorList>
    </citation>
    <scope>NUCLEOTIDE SEQUENCE [LARGE SCALE GENOMIC DNA]</scope>
    <source>
        <strain evidence="15 16">DHOM06</strain>
    </source>
</reference>
<evidence type="ECO:0000256" key="7">
    <source>
        <dbReference type="ARBA" id="ARBA00022989"/>
    </source>
</evidence>